<gene>
    <name evidence="1" type="ORF">DPMN_008668</name>
</gene>
<evidence type="ECO:0000313" key="1">
    <source>
        <dbReference type="EMBL" id="KAH3884682.1"/>
    </source>
</evidence>
<accession>A0A9D4N0V6</accession>
<reference evidence="1" key="1">
    <citation type="journal article" date="2019" name="bioRxiv">
        <title>The Genome of the Zebra Mussel, Dreissena polymorpha: A Resource for Invasive Species Research.</title>
        <authorList>
            <person name="McCartney M.A."/>
            <person name="Auch B."/>
            <person name="Kono T."/>
            <person name="Mallez S."/>
            <person name="Zhang Y."/>
            <person name="Obille A."/>
            <person name="Becker A."/>
            <person name="Abrahante J.E."/>
            <person name="Garbe J."/>
            <person name="Badalamenti J.P."/>
            <person name="Herman A."/>
            <person name="Mangelson H."/>
            <person name="Liachko I."/>
            <person name="Sullivan S."/>
            <person name="Sone E.D."/>
            <person name="Koren S."/>
            <person name="Silverstein K.A.T."/>
            <person name="Beckman K.B."/>
            <person name="Gohl D.M."/>
        </authorList>
    </citation>
    <scope>NUCLEOTIDE SEQUENCE</scope>
    <source>
        <strain evidence="1">Duluth1</strain>
        <tissue evidence="1">Whole animal</tissue>
    </source>
</reference>
<dbReference type="EMBL" id="JAIWYP010000001">
    <property type="protein sequence ID" value="KAH3884682.1"/>
    <property type="molecule type" value="Genomic_DNA"/>
</dbReference>
<sequence>MPKDNSKKCKFVKAIARALQRFLCCVSSADDGNDLVVTRVYQSASCGQLNEHLQRKETNRCLSARLGCTDTKESGQSRNRRTSGIRNRQDIPLFTLPGAMHMEINIHVSAT</sequence>
<dbReference type="AlphaFoldDB" id="A0A9D4N0V6"/>
<organism evidence="1 2">
    <name type="scientific">Dreissena polymorpha</name>
    <name type="common">Zebra mussel</name>
    <name type="synonym">Mytilus polymorpha</name>
    <dbReference type="NCBI Taxonomy" id="45954"/>
    <lineage>
        <taxon>Eukaryota</taxon>
        <taxon>Metazoa</taxon>
        <taxon>Spiralia</taxon>
        <taxon>Lophotrochozoa</taxon>
        <taxon>Mollusca</taxon>
        <taxon>Bivalvia</taxon>
        <taxon>Autobranchia</taxon>
        <taxon>Heteroconchia</taxon>
        <taxon>Euheterodonta</taxon>
        <taxon>Imparidentia</taxon>
        <taxon>Neoheterodontei</taxon>
        <taxon>Myida</taxon>
        <taxon>Dreissenoidea</taxon>
        <taxon>Dreissenidae</taxon>
        <taxon>Dreissena</taxon>
    </lineage>
</organism>
<reference evidence="1" key="2">
    <citation type="submission" date="2020-11" db="EMBL/GenBank/DDBJ databases">
        <authorList>
            <person name="McCartney M.A."/>
            <person name="Auch B."/>
            <person name="Kono T."/>
            <person name="Mallez S."/>
            <person name="Becker A."/>
            <person name="Gohl D.M."/>
            <person name="Silverstein K.A.T."/>
            <person name="Koren S."/>
            <person name="Bechman K.B."/>
            <person name="Herman A."/>
            <person name="Abrahante J.E."/>
            <person name="Garbe J."/>
        </authorList>
    </citation>
    <scope>NUCLEOTIDE SEQUENCE</scope>
    <source>
        <strain evidence="1">Duluth1</strain>
        <tissue evidence="1">Whole animal</tissue>
    </source>
</reference>
<name>A0A9D4N0V6_DREPO</name>
<comment type="caution">
    <text evidence="1">The sequence shown here is derived from an EMBL/GenBank/DDBJ whole genome shotgun (WGS) entry which is preliminary data.</text>
</comment>
<evidence type="ECO:0000313" key="2">
    <source>
        <dbReference type="Proteomes" id="UP000828390"/>
    </source>
</evidence>
<proteinExistence type="predicted"/>
<dbReference type="Proteomes" id="UP000828390">
    <property type="component" value="Unassembled WGS sequence"/>
</dbReference>
<protein>
    <submittedName>
        <fullName evidence="1">Uncharacterized protein</fullName>
    </submittedName>
</protein>
<keyword evidence="2" id="KW-1185">Reference proteome</keyword>